<dbReference type="PANTHER" id="PTHR13452:SF10">
    <property type="entry name" value="THUMP DOMAIN-CONTAINING PROTEIN 1"/>
    <property type="match status" value="1"/>
</dbReference>
<sequence length="306" mass="33484">MEEGKRGGRKRGQSGGRGTGIISKRRKLEVGKSCKGVFLTCNKQPIDACKEFLNILDRYLEEYSTCSRLEGREGEALNKGNGEHDAGNRCNADAVAAGLFDELRSLSDKRKRFEVHQQLLPGVVFIRFTDPSDIPSEICHGLLHVARKHPGKYSCRYASRLLPVDVCVGPALDALEAELRSLCALKLPLSNAATKSYPDRELASGDLQVAPAETADAAAAPEHAETPLSGSSPHPALTLPLETWACAFSSRGFGTVKKEQVLEVLTREVGRAYKVDIANATDYGCLYRYNLHRCCHPEAEEESKAR</sequence>
<comment type="caution">
    <text evidence="2">The sequence shown here is derived from an EMBL/GenBank/DDBJ whole genome shotgun (WGS) entry which is preliminary data.</text>
</comment>
<dbReference type="PANTHER" id="PTHR13452">
    <property type="entry name" value="THUMP DOMAIN CONTAINING PROTEIN 1-RELATED"/>
    <property type="match status" value="1"/>
</dbReference>
<dbReference type="GO" id="GO:0003723">
    <property type="term" value="F:RNA binding"/>
    <property type="evidence" value="ECO:0007669"/>
    <property type="project" value="InterPro"/>
</dbReference>
<name>A0A1D3D2P7_9EIME</name>
<accession>A0A1D3D2P7</accession>
<feature type="region of interest" description="Disordered" evidence="1">
    <location>
        <begin position="1"/>
        <end position="22"/>
    </location>
</feature>
<organism evidence="2 3">
    <name type="scientific">Cyclospora cayetanensis</name>
    <dbReference type="NCBI Taxonomy" id="88456"/>
    <lineage>
        <taxon>Eukaryota</taxon>
        <taxon>Sar</taxon>
        <taxon>Alveolata</taxon>
        <taxon>Apicomplexa</taxon>
        <taxon>Conoidasida</taxon>
        <taxon>Coccidia</taxon>
        <taxon>Eucoccidiorida</taxon>
        <taxon>Eimeriorina</taxon>
        <taxon>Eimeriidae</taxon>
        <taxon>Cyclospora</taxon>
    </lineage>
</organism>
<dbReference type="Proteomes" id="UP000095192">
    <property type="component" value="Unassembled WGS sequence"/>
</dbReference>
<proteinExistence type="predicted"/>
<evidence type="ECO:0000313" key="2">
    <source>
        <dbReference type="EMBL" id="OEH77708.1"/>
    </source>
</evidence>
<dbReference type="GO" id="GO:0006400">
    <property type="term" value="P:tRNA modification"/>
    <property type="evidence" value="ECO:0007669"/>
    <property type="project" value="InterPro"/>
</dbReference>
<dbReference type="AlphaFoldDB" id="A0A1D3D2P7"/>
<reference evidence="2 3" key="1">
    <citation type="journal article" date="2016" name="BMC Genomics">
        <title>Comparative genomics reveals Cyclospora cayetanensis possesses coccidia-like metabolism and invasion components but unique surface antigens.</title>
        <authorList>
            <person name="Liu S."/>
            <person name="Wang L."/>
            <person name="Zheng H."/>
            <person name="Xu Z."/>
            <person name="Roellig D.M."/>
            <person name="Li N."/>
            <person name="Frace M.A."/>
            <person name="Tang K."/>
            <person name="Arrowood M.J."/>
            <person name="Moss D.M."/>
            <person name="Zhang L."/>
            <person name="Feng Y."/>
            <person name="Xiao L."/>
        </authorList>
    </citation>
    <scope>NUCLEOTIDE SEQUENCE [LARGE SCALE GENOMIC DNA]</scope>
    <source>
        <strain evidence="2 3">CHN_HEN01</strain>
    </source>
</reference>
<dbReference type="VEuPathDB" id="ToxoDB:cyc_07925"/>
<evidence type="ECO:0000313" key="3">
    <source>
        <dbReference type="Proteomes" id="UP000095192"/>
    </source>
</evidence>
<keyword evidence="3" id="KW-1185">Reference proteome</keyword>
<dbReference type="InParanoid" id="A0A1D3D2P7"/>
<gene>
    <name evidence="2" type="ORF">cyc_07925</name>
</gene>
<evidence type="ECO:0008006" key="4">
    <source>
        <dbReference type="Google" id="ProtNLM"/>
    </source>
</evidence>
<evidence type="ECO:0000256" key="1">
    <source>
        <dbReference type="SAM" id="MobiDB-lite"/>
    </source>
</evidence>
<protein>
    <recommendedName>
        <fullName evidence="4">THUMP domain-containing protein</fullName>
    </recommendedName>
</protein>
<dbReference type="VEuPathDB" id="ToxoDB:LOC34623779"/>
<dbReference type="EMBL" id="JROU02000998">
    <property type="protein sequence ID" value="OEH77708.1"/>
    <property type="molecule type" value="Genomic_DNA"/>
</dbReference>
<dbReference type="InterPro" id="IPR040183">
    <property type="entry name" value="THUMPD1-like"/>
</dbReference>